<dbReference type="InterPro" id="IPR027806">
    <property type="entry name" value="HARBI1_dom"/>
</dbReference>
<reference evidence="5 6" key="1">
    <citation type="journal article" date="2020" name="Cell">
        <title>Large-Scale Comparative Analyses of Tick Genomes Elucidate Their Genetic Diversity and Vector Capacities.</title>
        <authorList>
            <consortium name="Tick Genome and Microbiome Consortium (TIGMIC)"/>
            <person name="Jia N."/>
            <person name="Wang J."/>
            <person name="Shi W."/>
            <person name="Du L."/>
            <person name="Sun Y."/>
            <person name="Zhan W."/>
            <person name="Jiang J.F."/>
            <person name="Wang Q."/>
            <person name="Zhang B."/>
            <person name="Ji P."/>
            <person name="Bell-Sakyi L."/>
            <person name="Cui X.M."/>
            <person name="Yuan T.T."/>
            <person name="Jiang B.G."/>
            <person name="Yang W.F."/>
            <person name="Lam T.T."/>
            <person name="Chang Q.C."/>
            <person name="Ding S.J."/>
            <person name="Wang X.J."/>
            <person name="Zhu J.G."/>
            <person name="Ruan X.D."/>
            <person name="Zhao L."/>
            <person name="Wei J.T."/>
            <person name="Ye R.Z."/>
            <person name="Que T.C."/>
            <person name="Du C.H."/>
            <person name="Zhou Y.H."/>
            <person name="Cheng J.X."/>
            <person name="Dai P.F."/>
            <person name="Guo W.B."/>
            <person name="Han X.H."/>
            <person name="Huang E.J."/>
            <person name="Li L.F."/>
            <person name="Wei W."/>
            <person name="Gao Y.C."/>
            <person name="Liu J.Z."/>
            <person name="Shao H.Z."/>
            <person name="Wang X."/>
            <person name="Wang C.C."/>
            <person name="Yang T.C."/>
            <person name="Huo Q.B."/>
            <person name="Li W."/>
            <person name="Chen H.Y."/>
            <person name="Chen S.E."/>
            <person name="Zhou L.G."/>
            <person name="Ni X.B."/>
            <person name="Tian J.H."/>
            <person name="Sheng Y."/>
            <person name="Liu T."/>
            <person name="Pan Y.S."/>
            <person name="Xia L.Y."/>
            <person name="Li J."/>
            <person name="Zhao F."/>
            <person name="Cao W.C."/>
        </authorList>
    </citation>
    <scope>NUCLEOTIDE SEQUENCE [LARGE SCALE GENOMIC DNA]</scope>
    <source>
        <strain evidence="5">HaeL-2018</strain>
    </source>
</reference>
<keyword evidence="2" id="KW-0479">Metal-binding</keyword>
<evidence type="ECO:0000256" key="3">
    <source>
        <dbReference type="SAM" id="MobiDB-lite"/>
    </source>
</evidence>
<organism evidence="5 6">
    <name type="scientific">Haemaphysalis longicornis</name>
    <name type="common">Bush tick</name>
    <dbReference type="NCBI Taxonomy" id="44386"/>
    <lineage>
        <taxon>Eukaryota</taxon>
        <taxon>Metazoa</taxon>
        <taxon>Ecdysozoa</taxon>
        <taxon>Arthropoda</taxon>
        <taxon>Chelicerata</taxon>
        <taxon>Arachnida</taxon>
        <taxon>Acari</taxon>
        <taxon>Parasitiformes</taxon>
        <taxon>Ixodida</taxon>
        <taxon>Ixodoidea</taxon>
        <taxon>Ixodidae</taxon>
        <taxon>Haemaphysalinae</taxon>
        <taxon>Haemaphysalis</taxon>
    </lineage>
</organism>
<evidence type="ECO:0000256" key="2">
    <source>
        <dbReference type="ARBA" id="ARBA00022723"/>
    </source>
</evidence>
<dbReference type="Proteomes" id="UP000821853">
    <property type="component" value="Unassembled WGS sequence"/>
</dbReference>
<dbReference type="AlphaFoldDB" id="A0A9J6FRS5"/>
<evidence type="ECO:0000259" key="4">
    <source>
        <dbReference type="Pfam" id="PF13359"/>
    </source>
</evidence>
<feature type="region of interest" description="Disordered" evidence="3">
    <location>
        <begin position="1"/>
        <end position="21"/>
    </location>
</feature>
<gene>
    <name evidence="5" type="ORF">HPB48_000502</name>
</gene>
<proteinExistence type="predicted"/>
<dbReference type="OrthoDB" id="6512700at2759"/>
<feature type="domain" description="DDE Tnp4" evidence="4">
    <location>
        <begin position="5"/>
        <end position="61"/>
    </location>
</feature>
<dbReference type="Pfam" id="PF13359">
    <property type="entry name" value="DDE_Tnp_4"/>
    <property type="match status" value="1"/>
</dbReference>
<dbReference type="GO" id="GO:0046872">
    <property type="term" value="F:metal ion binding"/>
    <property type="evidence" value="ECO:0007669"/>
    <property type="project" value="UniProtKB-KW"/>
</dbReference>
<protein>
    <recommendedName>
        <fullName evidence="4">DDE Tnp4 domain-containing protein</fullName>
    </recommendedName>
</protein>
<evidence type="ECO:0000313" key="5">
    <source>
        <dbReference type="EMBL" id="KAH9365483.1"/>
    </source>
</evidence>
<accession>A0A9J6FRS5</accession>
<sequence>MLSAQPSTPEEAYNRANKSARSDIERVNGQLKNRFRCLIKKMEVCLDTSKAVIVATGILHNIAKLRNGNAKMQMFVHY</sequence>
<comment type="cofactor">
    <cofactor evidence="1">
        <name>a divalent metal cation</name>
        <dbReference type="ChEBI" id="CHEBI:60240"/>
    </cofactor>
</comment>
<comment type="caution">
    <text evidence="5">The sequence shown here is derived from an EMBL/GenBank/DDBJ whole genome shotgun (WGS) entry which is preliminary data.</text>
</comment>
<dbReference type="VEuPathDB" id="VectorBase:HLOH_044870"/>
<dbReference type="EMBL" id="JABSTR010000003">
    <property type="protein sequence ID" value="KAH9365483.1"/>
    <property type="molecule type" value="Genomic_DNA"/>
</dbReference>
<evidence type="ECO:0000313" key="6">
    <source>
        <dbReference type="Proteomes" id="UP000821853"/>
    </source>
</evidence>
<evidence type="ECO:0000256" key="1">
    <source>
        <dbReference type="ARBA" id="ARBA00001968"/>
    </source>
</evidence>
<name>A0A9J6FRS5_HAELO</name>
<keyword evidence="6" id="KW-1185">Reference proteome</keyword>